<dbReference type="EMBL" id="GGEC01036986">
    <property type="protein sequence ID" value="MBX17470.1"/>
    <property type="molecule type" value="Transcribed_RNA"/>
</dbReference>
<organism evidence="1">
    <name type="scientific">Rhizophora mucronata</name>
    <name type="common">Asiatic mangrove</name>
    <dbReference type="NCBI Taxonomy" id="61149"/>
    <lineage>
        <taxon>Eukaryota</taxon>
        <taxon>Viridiplantae</taxon>
        <taxon>Streptophyta</taxon>
        <taxon>Embryophyta</taxon>
        <taxon>Tracheophyta</taxon>
        <taxon>Spermatophyta</taxon>
        <taxon>Magnoliopsida</taxon>
        <taxon>eudicotyledons</taxon>
        <taxon>Gunneridae</taxon>
        <taxon>Pentapetalae</taxon>
        <taxon>rosids</taxon>
        <taxon>fabids</taxon>
        <taxon>Malpighiales</taxon>
        <taxon>Rhizophoraceae</taxon>
        <taxon>Rhizophora</taxon>
    </lineage>
</organism>
<dbReference type="AlphaFoldDB" id="A0A2P2LHM8"/>
<name>A0A2P2LHM8_RHIMU</name>
<proteinExistence type="predicted"/>
<evidence type="ECO:0000313" key="1">
    <source>
        <dbReference type="EMBL" id="MBX17470.1"/>
    </source>
</evidence>
<accession>A0A2P2LHM8</accession>
<protein>
    <submittedName>
        <fullName evidence="1">Uncharacterized protein MANES_04G067000</fullName>
    </submittedName>
</protein>
<reference evidence="1" key="1">
    <citation type="submission" date="2018-02" db="EMBL/GenBank/DDBJ databases">
        <title>Rhizophora mucronata_Transcriptome.</title>
        <authorList>
            <person name="Meera S.P."/>
            <person name="Sreeshan A."/>
            <person name="Augustine A."/>
        </authorList>
    </citation>
    <scope>NUCLEOTIDE SEQUENCE</scope>
    <source>
        <tissue evidence="1">Leaf</tissue>
    </source>
</reference>
<sequence length="68" mass="7690">MILQPSTRATCGSTFTYATKWAIQDRQLTTYKLLGTMCKRREGGEHGEDNNFNKQMVIKKCECAKSGL</sequence>